<proteinExistence type="predicted"/>
<gene>
    <name evidence="2" type="ORF">NSPZN2_10701</name>
</gene>
<sequence>MVSRGVMRLSIALSLLMTTACHSIHSSSVRDLVQLEGSKIDAAQTNIDLFQKETEARIKNLEQARAELHEAFKSLHMQETKHRFALAAFRNLTNRKGDAAYAAAYLTGLIYMEDVRGLEKAVWDQFEQDFCGLRDTANALNDSWKHTATLHAQIHHFAQKSALASVDPEFVTAILNQVPNRSEQIMDVVNHSRTVNDALEEVVGARILRIGGLDRAQRYTADLVELLDRLKKDDGQ</sequence>
<name>A0ABM8QJC9_9BACT</name>
<protein>
    <recommendedName>
        <fullName evidence="4">Lipoprotein</fullName>
    </recommendedName>
</protein>
<accession>A0ABM8QJC9</accession>
<organism evidence="2 3">
    <name type="scientific">Nitrospira defluvii</name>
    <dbReference type="NCBI Taxonomy" id="330214"/>
    <lineage>
        <taxon>Bacteria</taxon>
        <taxon>Pseudomonadati</taxon>
        <taxon>Nitrospirota</taxon>
        <taxon>Nitrospiria</taxon>
        <taxon>Nitrospirales</taxon>
        <taxon>Nitrospiraceae</taxon>
        <taxon>Nitrospira</taxon>
    </lineage>
</organism>
<reference evidence="2 3" key="1">
    <citation type="submission" date="2021-02" db="EMBL/GenBank/DDBJ databases">
        <authorList>
            <person name="Han P."/>
        </authorList>
    </citation>
    <scope>NUCLEOTIDE SEQUENCE [LARGE SCALE GENOMIC DNA]</scope>
    <source>
        <strain evidence="2">Candidatus Nitrospira sp. ZN2</strain>
    </source>
</reference>
<evidence type="ECO:0000256" key="1">
    <source>
        <dbReference type="SAM" id="Coils"/>
    </source>
</evidence>
<evidence type="ECO:0008006" key="4">
    <source>
        <dbReference type="Google" id="ProtNLM"/>
    </source>
</evidence>
<dbReference type="RefSeq" id="WP_213040553.1">
    <property type="nucleotide sequence ID" value="NZ_CAJNBJ010000001.1"/>
</dbReference>
<evidence type="ECO:0000313" key="3">
    <source>
        <dbReference type="Proteomes" id="UP000675880"/>
    </source>
</evidence>
<keyword evidence="3" id="KW-1185">Reference proteome</keyword>
<dbReference type="EMBL" id="CAJNBJ010000001">
    <property type="protein sequence ID" value="CAE6700334.1"/>
    <property type="molecule type" value="Genomic_DNA"/>
</dbReference>
<dbReference type="PROSITE" id="PS51257">
    <property type="entry name" value="PROKAR_LIPOPROTEIN"/>
    <property type="match status" value="1"/>
</dbReference>
<comment type="caution">
    <text evidence="2">The sequence shown here is derived from an EMBL/GenBank/DDBJ whole genome shotgun (WGS) entry which is preliminary data.</text>
</comment>
<keyword evidence="1" id="KW-0175">Coiled coil</keyword>
<evidence type="ECO:0000313" key="2">
    <source>
        <dbReference type="EMBL" id="CAE6700334.1"/>
    </source>
</evidence>
<dbReference type="Proteomes" id="UP000675880">
    <property type="component" value="Unassembled WGS sequence"/>
</dbReference>
<feature type="coiled-coil region" evidence="1">
    <location>
        <begin position="51"/>
        <end position="78"/>
    </location>
</feature>